<accession>A0A1A8D7E0</accession>
<feature type="non-terminal residue" evidence="1">
    <location>
        <position position="31"/>
    </location>
</feature>
<dbReference type="EMBL" id="HAEA01000379">
    <property type="protein sequence ID" value="SBQ28859.1"/>
    <property type="molecule type" value="Transcribed_RNA"/>
</dbReference>
<organism evidence="1">
    <name type="scientific">Nothobranchius kadleci</name>
    <name type="common">African annual killifish</name>
    <dbReference type="NCBI Taxonomy" id="1051664"/>
    <lineage>
        <taxon>Eukaryota</taxon>
        <taxon>Metazoa</taxon>
        <taxon>Chordata</taxon>
        <taxon>Craniata</taxon>
        <taxon>Vertebrata</taxon>
        <taxon>Euteleostomi</taxon>
        <taxon>Actinopterygii</taxon>
        <taxon>Neopterygii</taxon>
        <taxon>Teleostei</taxon>
        <taxon>Neoteleostei</taxon>
        <taxon>Acanthomorphata</taxon>
        <taxon>Ovalentaria</taxon>
        <taxon>Atherinomorphae</taxon>
        <taxon>Cyprinodontiformes</taxon>
        <taxon>Nothobranchiidae</taxon>
        <taxon>Nothobranchius</taxon>
    </lineage>
</organism>
<proteinExistence type="predicted"/>
<gene>
    <name evidence="1" type="primary">Nfu_g_1_003717</name>
</gene>
<name>A0A1A8D7E0_NOTKA</name>
<protein>
    <submittedName>
        <fullName evidence="1">Uncharacterized protein</fullName>
    </submittedName>
</protein>
<sequence>MMYVYLNVTYLERFGMFVFGFLSGRFDGFGR</sequence>
<evidence type="ECO:0000313" key="1">
    <source>
        <dbReference type="EMBL" id="SBQ28859.1"/>
    </source>
</evidence>
<reference evidence="1" key="1">
    <citation type="submission" date="2016-05" db="EMBL/GenBank/DDBJ databases">
        <authorList>
            <person name="Lavstsen T."/>
            <person name="Jespersen J.S."/>
        </authorList>
    </citation>
    <scope>NUCLEOTIDE SEQUENCE</scope>
    <source>
        <tissue evidence="1">Brain</tissue>
    </source>
</reference>
<reference evidence="1" key="2">
    <citation type="submission" date="2016-06" db="EMBL/GenBank/DDBJ databases">
        <title>The genome of a short-lived fish provides insights into sex chromosome evolution and the genetic control of aging.</title>
        <authorList>
            <person name="Reichwald K."/>
            <person name="Felder M."/>
            <person name="Petzold A."/>
            <person name="Koch P."/>
            <person name="Groth M."/>
            <person name="Platzer M."/>
        </authorList>
    </citation>
    <scope>NUCLEOTIDE SEQUENCE</scope>
    <source>
        <tissue evidence="1">Brain</tissue>
    </source>
</reference>
<dbReference type="AlphaFoldDB" id="A0A1A8D7E0"/>